<reference evidence="2" key="1">
    <citation type="submission" date="2021-02" db="EMBL/GenBank/DDBJ databases">
        <authorList>
            <person name="Nowell W R."/>
        </authorList>
    </citation>
    <scope>NUCLEOTIDE SEQUENCE</scope>
</reference>
<comment type="caution">
    <text evidence="2">The sequence shown here is derived from an EMBL/GenBank/DDBJ whole genome shotgun (WGS) entry which is preliminary data.</text>
</comment>
<gene>
    <name evidence="2" type="ORF">JBS370_LOCUS43417</name>
</gene>
<name>A0A820NZ69_9BILA</name>
<feature type="compositionally biased region" description="Polar residues" evidence="1">
    <location>
        <begin position="18"/>
        <end position="40"/>
    </location>
</feature>
<accession>A0A820NZ69</accession>
<feature type="region of interest" description="Disordered" evidence="1">
    <location>
        <begin position="18"/>
        <end position="52"/>
    </location>
</feature>
<protein>
    <submittedName>
        <fullName evidence="2">Uncharacterized protein</fullName>
    </submittedName>
</protein>
<dbReference type="Proteomes" id="UP000663836">
    <property type="component" value="Unassembled WGS sequence"/>
</dbReference>
<feature type="compositionally biased region" description="Acidic residues" evidence="1">
    <location>
        <begin position="43"/>
        <end position="52"/>
    </location>
</feature>
<organism evidence="2 3">
    <name type="scientific">Rotaria sordida</name>
    <dbReference type="NCBI Taxonomy" id="392033"/>
    <lineage>
        <taxon>Eukaryota</taxon>
        <taxon>Metazoa</taxon>
        <taxon>Spiralia</taxon>
        <taxon>Gnathifera</taxon>
        <taxon>Rotifera</taxon>
        <taxon>Eurotatoria</taxon>
        <taxon>Bdelloidea</taxon>
        <taxon>Philodinida</taxon>
        <taxon>Philodinidae</taxon>
        <taxon>Rotaria</taxon>
    </lineage>
</organism>
<evidence type="ECO:0000256" key="1">
    <source>
        <dbReference type="SAM" id="MobiDB-lite"/>
    </source>
</evidence>
<sequence>MKSFEYEDEMNNVTLALQNELNMSEKSSTNERNSGESDSAANDIEESEEKIE</sequence>
<dbReference type="EMBL" id="CAJOBD010066847">
    <property type="protein sequence ID" value="CAF4400125.1"/>
    <property type="molecule type" value="Genomic_DNA"/>
</dbReference>
<evidence type="ECO:0000313" key="3">
    <source>
        <dbReference type="Proteomes" id="UP000663836"/>
    </source>
</evidence>
<proteinExistence type="predicted"/>
<feature type="non-terminal residue" evidence="2">
    <location>
        <position position="52"/>
    </location>
</feature>
<evidence type="ECO:0000313" key="2">
    <source>
        <dbReference type="EMBL" id="CAF4400125.1"/>
    </source>
</evidence>
<dbReference type="AlphaFoldDB" id="A0A820NZ69"/>